<name>G7ZCF1_AZOL4</name>
<dbReference type="KEGG" id="ali:AZOLI_p20143"/>
<sequence length="232" mass="26058">MMVDGIEARTPLIPVAAVRTASLLRYDTGRYPFAKVTAATVFKVRSLERLHEAWQRHRERQGQDTAPTYADNLALRALMQNLPDASPLFQLYHRFVRQVIAPVFGGRISYSNRPKMRVHLPDTGSVSAWHRDADVTGRYDQITVWLPFTDCREGGTLWSETDYGLRDFRPIDVAYGEALVFDGGLLEHGTVANDAGMTRVSLDFRFAVTGDILPDTAKAILGQRPTHMVPQD</sequence>
<protein>
    <submittedName>
        <fullName evidence="1">Streptomycin biosynthesis enzyme StrG</fullName>
    </submittedName>
</protein>
<evidence type="ECO:0000313" key="2">
    <source>
        <dbReference type="Proteomes" id="UP000005667"/>
    </source>
</evidence>
<evidence type="ECO:0000313" key="1">
    <source>
        <dbReference type="EMBL" id="CBS89319.1"/>
    </source>
</evidence>
<proteinExistence type="predicted"/>
<dbReference type="Gene3D" id="2.60.120.620">
    <property type="entry name" value="q2cbj1_9rhob like domain"/>
    <property type="match status" value="1"/>
</dbReference>
<geneLocation type="plasmid" evidence="1 2">
    <name>AZO_p2</name>
</geneLocation>
<gene>
    <name evidence="1" type="ordered locus">AZOLI_p20143</name>
</gene>
<dbReference type="EMBL" id="FQ311870">
    <property type="protein sequence ID" value="CBS89319.1"/>
    <property type="molecule type" value="Genomic_DNA"/>
</dbReference>
<reference evidence="2" key="1">
    <citation type="journal article" date="2011" name="PLoS Genet.">
        <title>Azospirillum genomes reveal transition of bacteria from aquatic to terrestrial environments.</title>
        <authorList>
            <person name="Wisniewski-Dye F."/>
            <person name="Borziak K."/>
            <person name="Khalsa-Moyers G."/>
            <person name="Alexandre G."/>
            <person name="Sukharnikov L.O."/>
            <person name="Wuichet K."/>
            <person name="Hurst G.B."/>
            <person name="McDonald W.H."/>
            <person name="Robertson J.S."/>
            <person name="Barbe V."/>
            <person name="Calteau A."/>
            <person name="Rouy Z."/>
            <person name="Mangenot S."/>
            <person name="Prigent-Combaret C."/>
            <person name="Normand P."/>
            <person name="Boyer M."/>
            <person name="Siguier P."/>
            <person name="Dessaux Y."/>
            <person name="Elmerich C."/>
            <person name="Condemine G."/>
            <person name="Krishnen G."/>
            <person name="Kennedy I."/>
            <person name="Paterson A.H."/>
            <person name="Gonzalez V."/>
            <person name="Mavingui P."/>
            <person name="Zhulin I.B."/>
        </authorList>
    </citation>
    <scope>NUCLEOTIDE SEQUENCE [LARGE SCALE GENOMIC DNA]</scope>
    <source>
        <strain evidence="2">4B</strain>
    </source>
</reference>
<keyword evidence="2" id="KW-1185">Reference proteome</keyword>
<dbReference type="SUPFAM" id="SSF51197">
    <property type="entry name" value="Clavaminate synthase-like"/>
    <property type="match status" value="1"/>
</dbReference>
<dbReference type="RefSeq" id="WP_014188740.1">
    <property type="nucleotide sequence ID" value="NC_016586.1"/>
</dbReference>
<dbReference type="AlphaFoldDB" id="G7ZCF1"/>
<dbReference type="HOGENOM" id="CLU_089611_0_0_5"/>
<organism evidence="1 2">
    <name type="scientific">Azospirillum lipoferum (strain 4B)</name>
    <dbReference type="NCBI Taxonomy" id="862719"/>
    <lineage>
        <taxon>Bacteria</taxon>
        <taxon>Pseudomonadati</taxon>
        <taxon>Pseudomonadota</taxon>
        <taxon>Alphaproteobacteria</taxon>
        <taxon>Rhodospirillales</taxon>
        <taxon>Azospirillaceae</taxon>
        <taxon>Azospirillum</taxon>
    </lineage>
</organism>
<dbReference type="Proteomes" id="UP000005667">
    <property type="component" value="Plasmid AZO_p2"/>
</dbReference>
<keyword evidence="1" id="KW-0614">Plasmid</keyword>
<accession>G7ZCF1</accession>
<dbReference type="OrthoDB" id="583574at2"/>